<dbReference type="GO" id="GO:0035999">
    <property type="term" value="P:tetrahydrofolate interconversion"/>
    <property type="evidence" value="ECO:0007669"/>
    <property type="project" value="TreeGrafter"/>
</dbReference>
<dbReference type="GO" id="GO:0009396">
    <property type="term" value="P:folic acid-containing compound biosynthetic process"/>
    <property type="evidence" value="ECO:0007669"/>
    <property type="project" value="TreeGrafter"/>
</dbReference>
<dbReference type="GO" id="GO:0005524">
    <property type="term" value="F:ATP binding"/>
    <property type="evidence" value="ECO:0007669"/>
    <property type="project" value="UniProtKB-KW"/>
</dbReference>
<feature type="binding site" evidence="4">
    <location>
        <begin position="125"/>
        <end position="133"/>
    </location>
    <ligand>
        <name>ATP</name>
        <dbReference type="ChEBI" id="CHEBI:30616"/>
    </ligand>
</feature>
<dbReference type="EC" id="6.3.3.2" evidence="5"/>
<evidence type="ECO:0000256" key="1">
    <source>
        <dbReference type="ARBA" id="ARBA00010638"/>
    </source>
</evidence>
<dbReference type="InterPro" id="IPR037171">
    <property type="entry name" value="NagB/RpiA_transferase-like"/>
</dbReference>
<feature type="binding site" evidence="4">
    <location>
        <position position="54"/>
    </location>
    <ligand>
        <name>substrate</name>
    </ligand>
</feature>
<keyword evidence="5" id="KW-0479">Metal-binding</keyword>
<dbReference type="SUPFAM" id="SSF100950">
    <property type="entry name" value="NagB/RpiA/CoA transferase-like"/>
    <property type="match status" value="1"/>
</dbReference>
<organism evidence="6 7">
    <name type="scientific">Oceanotoga teriensis</name>
    <dbReference type="NCBI Taxonomy" id="515440"/>
    <lineage>
        <taxon>Bacteria</taxon>
        <taxon>Thermotogati</taxon>
        <taxon>Thermotogota</taxon>
        <taxon>Thermotogae</taxon>
        <taxon>Petrotogales</taxon>
        <taxon>Petrotogaceae</taxon>
        <taxon>Oceanotoga</taxon>
    </lineage>
</organism>
<dbReference type="Proteomes" id="UP000245921">
    <property type="component" value="Unassembled WGS sequence"/>
</dbReference>
<keyword evidence="5" id="KW-0460">Magnesium</keyword>
<comment type="caution">
    <text evidence="6">The sequence shown here is derived from an EMBL/GenBank/DDBJ whole genome shotgun (WGS) entry which is preliminary data.</text>
</comment>
<name>A0AA45C8S7_9BACT</name>
<dbReference type="RefSeq" id="WP_109603919.1">
    <property type="nucleotide sequence ID" value="NZ_JAMHJO010000001.1"/>
</dbReference>
<evidence type="ECO:0000313" key="7">
    <source>
        <dbReference type="Proteomes" id="UP000245921"/>
    </source>
</evidence>
<evidence type="ECO:0000313" key="6">
    <source>
        <dbReference type="EMBL" id="PWJ96302.1"/>
    </source>
</evidence>
<protein>
    <recommendedName>
        <fullName evidence="5">5-formyltetrahydrofolate cyclo-ligase</fullName>
        <ecNumber evidence="5">6.3.3.2</ecNumber>
    </recommendedName>
</protein>
<comment type="catalytic activity">
    <reaction evidence="5">
        <text>(6S)-5-formyl-5,6,7,8-tetrahydrofolate + ATP = (6R)-5,10-methenyltetrahydrofolate + ADP + phosphate</text>
        <dbReference type="Rhea" id="RHEA:10488"/>
        <dbReference type="ChEBI" id="CHEBI:30616"/>
        <dbReference type="ChEBI" id="CHEBI:43474"/>
        <dbReference type="ChEBI" id="CHEBI:57455"/>
        <dbReference type="ChEBI" id="CHEBI:57457"/>
        <dbReference type="ChEBI" id="CHEBI:456216"/>
        <dbReference type="EC" id="6.3.3.2"/>
    </reaction>
</comment>
<dbReference type="GO" id="GO:0046872">
    <property type="term" value="F:metal ion binding"/>
    <property type="evidence" value="ECO:0007669"/>
    <property type="project" value="UniProtKB-KW"/>
</dbReference>
<comment type="similarity">
    <text evidence="1 5">Belongs to the 5-formyltetrahydrofolate cyclo-ligase family.</text>
</comment>
<dbReference type="PANTHER" id="PTHR23407">
    <property type="entry name" value="ATPASE INHIBITOR/5-FORMYLTETRAHYDROFOLATE CYCLO-LIGASE"/>
    <property type="match status" value="1"/>
</dbReference>
<dbReference type="Pfam" id="PF01812">
    <property type="entry name" value="5-FTHF_cyc-lig"/>
    <property type="match status" value="1"/>
</dbReference>
<sequence length="181" mass="21206">MQKSLIRKQLKEKRNKLSNELIIKNSKIACINVLNFLKDKKPKSIGLFYPIRNEINPLLLTDLLNDVYFYLPKVKNKYMNFHEFSKDSILLKSNYGISEPFNNTINNSLDYYIIPGLAFNIKGERIGYGGGFYDKFFDLNQRSVLIGFCFDFQIIENIKSENHDIKLDYIISEKRVVKCNV</sequence>
<evidence type="ECO:0000256" key="5">
    <source>
        <dbReference type="RuleBase" id="RU361279"/>
    </source>
</evidence>
<evidence type="ECO:0000256" key="2">
    <source>
        <dbReference type="ARBA" id="ARBA00022741"/>
    </source>
</evidence>
<dbReference type="InterPro" id="IPR002698">
    <property type="entry name" value="FTHF_cligase"/>
</dbReference>
<dbReference type="GO" id="GO:0030272">
    <property type="term" value="F:5-formyltetrahydrofolate cyclo-ligase activity"/>
    <property type="evidence" value="ECO:0007669"/>
    <property type="project" value="UniProtKB-EC"/>
</dbReference>
<dbReference type="Gene3D" id="3.40.50.10420">
    <property type="entry name" value="NagB/RpiA/CoA transferase-like"/>
    <property type="match status" value="1"/>
</dbReference>
<feature type="binding site" evidence="4">
    <location>
        <begin position="3"/>
        <end position="7"/>
    </location>
    <ligand>
        <name>ATP</name>
        <dbReference type="ChEBI" id="CHEBI:30616"/>
    </ligand>
</feature>
<gene>
    <name evidence="6" type="ORF">C7380_102220</name>
</gene>
<keyword evidence="7" id="KW-1185">Reference proteome</keyword>
<accession>A0AA45C8S7</accession>
<dbReference type="NCBIfam" id="TIGR02727">
    <property type="entry name" value="MTHFS_bact"/>
    <property type="match status" value="1"/>
</dbReference>
<dbReference type="AlphaFoldDB" id="A0AA45C8S7"/>
<evidence type="ECO:0000256" key="4">
    <source>
        <dbReference type="PIRSR" id="PIRSR006806-1"/>
    </source>
</evidence>
<proteinExistence type="inferred from homology"/>
<keyword evidence="2 4" id="KW-0547">Nucleotide-binding</keyword>
<dbReference type="PANTHER" id="PTHR23407:SF1">
    <property type="entry name" value="5-FORMYLTETRAHYDROFOLATE CYCLO-LIGASE"/>
    <property type="match status" value="1"/>
</dbReference>
<comment type="cofactor">
    <cofactor evidence="5">
        <name>Mg(2+)</name>
        <dbReference type="ChEBI" id="CHEBI:18420"/>
    </cofactor>
</comment>
<reference evidence="6 7" key="1">
    <citation type="submission" date="2018-05" db="EMBL/GenBank/DDBJ databases">
        <title>Genomic Encyclopedia of Type Strains, Phase IV (KMG-IV): sequencing the most valuable type-strain genomes for metagenomic binning, comparative biology and taxonomic classification.</title>
        <authorList>
            <person name="Goeker M."/>
        </authorList>
    </citation>
    <scope>NUCLEOTIDE SEQUENCE [LARGE SCALE GENOMIC DNA]</scope>
    <source>
        <strain evidence="6 7">DSM 24906</strain>
    </source>
</reference>
<keyword evidence="3 4" id="KW-0067">ATP-binding</keyword>
<dbReference type="EMBL" id="QGGI01000002">
    <property type="protein sequence ID" value="PWJ96302.1"/>
    <property type="molecule type" value="Genomic_DNA"/>
</dbReference>
<dbReference type="PIRSF" id="PIRSF006806">
    <property type="entry name" value="FTHF_cligase"/>
    <property type="match status" value="1"/>
</dbReference>
<dbReference type="InterPro" id="IPR024185">
    <property type="entry name" value="FTHF_cligase-like_sf"/>
</dbReference>
<evidence type="ECO:0000256" key="3">
    <source>
        <dbReference type="ARBA" id="ARBA00022840"/>
    </source>
</evidence>